<dbReference type="Proteomes" id="UP000019489">
    <property type="component" value="Unassembled WGS sequence"/>
</dbReference>
<dbReference type="SUPFAM" id="SSF158997">
    <property type="entry name" value="Trm112p-like"/>
    <property type="match status" value="1"/>
</dbReference>
<keyword evidence="1" id="KW-0808">Transferase</keyword>
<dbReference type="RefSeq" id="WP_034807461.1">
    <property type="nucleotide sequence ID" value="NZ_AWSA01000033.1"/>
</dbReference>
<evidence type="ECO:0000313" key="1">
    <source>
        <dbReference type="EMBL" id="EWT00845.1"/>
    </source>
</evidence>
<gene>
    <name evidence="1" type="ORF">N865_13515</name>
</gene>
<accession>W9G497</accession>
<dbReference type="Pfam" id="PF03966">
    <property type="entry name" value="Trm112p"/>
    <property type="match status" value="1"/>
</dbReference>
<dbReference type="OrthoDB" id="9812205at2"/>
<keyword evidence="2" id="KW-1185">Reference proteome</keyword>
<dbReference type="Gene3D" id="2.20.25.10">
    <property type="match status" value="1"/>
</dbReference>
<dbReference type="STRING" id="1386089.N865_13515"/>
<protein>
    <submittedName>
        <fullName evidence="1">Tetraacyldisaccharide 4'-kinase</fullName>
    </submittedName>
</protein>
<proteinExistence type="predicted"/>
<dbReference type="AlphaFoldDB" id="W9G497"/>
<keyword evidence="1" id="KW-0418">Kinase</keyword>
<sequence length="64" mass="6846">MSQTPQTIEPWLREILRCPQCKGVLADAHGPSGAELQCAACSLGYPIESGVPVLLVDLARRLDA</sequence>
<dbReference type="InterPro" id="IPR005651">
    <property type="entry name" value="Trm112-like"/>
</dbReference>
<dbReference type="EMBL" id="AWSA01000033">
    <property type="protein sequence ID" value="EWT00845.1"/>
    <property type="molecule type" value="Genomic_DNA"/>
</dbReference>
<name>W9G497_9MICO</name>
<evidence type="ECO:0000313" key="2">
    <source>
        <dbReference type="Proteomes" id="UP000019489"/>
    </source>
</evidence>
<organism evidence="1 2">
    <name type="scientific">Intrasporangium oryzae NRRL B-24470</name>
    <dbReference type="NCBI Taxonomy" id="1386089"/>
    <lineage>
        <taxon>Bacteria</taxon>
        <taxon>Bacillati</taxon>
        <taxon>Actinomycetota</taxon>
        <taxon>Actinomycetes</taxon>
        <taxon>Micrococcales</taxon>
        <taxon>Intrasporangiaceae</taxon>
        <taxon>Intrasporangium</taxon>
    </lineage>
</organism>
<reference evidence="1 2" key="1">
    <citation type="submission" date="2013-08" db="EMBL/GenBank/DDBJ databases">
        <title>Intrasporangium oryzae NRRL B-24470.</title>
        <authorList>
            <person name="Liu H."/>
            <person name="Wang G."/>
        </authorList>
    </citation>
    <scope>NUCLEOTIDE SEQUENCE [LARGE SCALE GENOMIC DNA]</scope>
    <source>
        <strain evidence="1 2">NRRL B-24470</strain>
    </source>
</reference>
<dbReference type="PATRIC" id="fig|1386089.3.peg.2946"/>
<comment type="caution">
    <text evidence="1">The sequence shown here is derived from an EMBL/GenBank/DDBJ whole genome shotgun (WGS) entry which is preliminary data.</text>
</comment>
<dbReference type="eggNOG" id="COG2835">
    <property type="taxonomic scope" value="Bacteria"/>
</dbReference>
<dbReference type="GO" id="GO:0016301">
    <property type="term" value="F:kinase activity"/>
    <property type="evidence" value="ECO:0007669"/>
    <property type="project" value="UniProtKB-KW"/>
</dbReference>